<proteinExistence type="evidence at transcript level"/>
<keyword evidence="7 10" id="KW-0067">ATP-binding</keyword>
<evidence type="ECO:0000256" key="11">
    <source>
        <dbReference type="PIRNR" id="PIRNR001174"/>
    </source>
</evidence>
<dbReference type="InterPro" id="IPR014721">
    <property type="entry name" value="Ribsml_uS5_D2-typ_fold_subgr"/>
</dbReference>
<dbReference type="Pfam" id="PF05362">
    <property type="entry name" value="Lon_C"/>
    <property type="match status" value="1"/>
</dbReference>
<dbReference type="GO" id="GO:0006515">
    <property type="term" value="P:protein quality control for misfolded or incompletely synthesized proteins"/>
    <property type="evidence" value="ECO:0007669"/>
    <property type="project" value="UniProtKB-UniRule"/>
</dbReference>
<dbReference type="GO" id="GO:0004252">
    <property type="term" value="F:serine-type endopeptidase activity"/>
    <property type="evidence" value="ECO:0007669"/>
    <property type="project" value="UniProtKB-UniRule"/>
</dbReference>
<dbReference type="PIRSF" id="PIRSF001174">
    <property type="entry name" value="Lon_proteas"/>
    <property type="match status" value="1"/>
</dbReference>
<dbReference type="InterPro" id="IPR003593">
    <property type="entry name" value="AAA+_ATPase"/>
</dbReference>
<dbReference type="GO" id="GO:0043565">
    <property type="term" value="F:sequence-specific DNA binding"/>
    <property type="evidence" value="ECO:0007669"/>
    <property type="project" value="UniProtKB-UniRule"/>
</dbReference>
<keyword evidence="8 10" id="KW-0346">Stress response</keyword>
<dbReference type="InterPro" id="IPR027065">
    <property type="entry name" value="Lon_Prtase"/>
</dbReference>
<evidence type="ECO:0000256" key="7">
    <source>
        <dbReference type="ARBA" id="ARBA00022840"/>
    </source>
</evidence>
<dbReference type="SMART" id="SM00464">
    <property type="entry name" value="LON"/>
    <property type="match status" value="1"/>
</dbReference>
<organism evidence="18 19">
    <name type="scientific">Thermocrinis minervae</name>
    <dbReference type="NCBI Taxonomy" id="381751"/>
    <lineage>
        <taxon>Bacteria</taxon>
        <taxon>Pseudomonadati</taxon>
        <taxon>Aquificota</taxon>
        <taxon>Aquificia</taxon>
        <taxon>Aquificales</taxon>
        <taxon>Aquificaceae</taxon>
        <taxon>Thermocrinis</taxon>
    </lineage>
</organism>
<evidence type="ECO:0000256" key="4">
    <source>
        <dbReference type="ARBA" id="ARBA00022741"/>
    </source>
</evidence>
<dbReference type="InterPro" id="IPR003111">
    <property type="entry name" value="Lon_prtase_N"/>
</dbReference>
<dbReference type="SUPFAM" id="SSF88697">
    <property type="entry name" value="PUA domain-like"/>
    <property type="match status" value="1"/>
</dbReference>
<dbReference type="Gene3D" id="1.10.8.60">
    <property type="match status" value="1"/>
</dbReference>
<keyword evidence="5 10" id="KW-0378">Hydrolase</keyword>
<dbReference type="EMBL" id="LT670846">
    <property type="protein sequence ID" value="SHK32627.1"/>
    <property type="molecule type" value="Genomic_DNA"/>
</dbReference>
<feature type="domain" description="Lon proteolytic" evidence="16">
    <location>
        <begin position="606"/>
        <end position="788"/>
    </location>
</feature>
<dbReference type="InterPro" id="IPR027543">
    <property type="entry name" value="Lon_bac"/>
</dbReference>
<comment type="function">
    <text evidence="10">ATP-dependent serine protease that mediates the selective degradation of mutant and abnormal proteins as well as certain short-lived regulatory proteins. Required for cellular homeostasis and for survival from DNA damage and developmental changes induced by stress. Degrades polypeptides processively to yield small peptide fragments that are 5 to 10 amino acids long. Binds to DNA in a double-stranded, site-specific manner.</text>
</comment>
<dbReference type="InterPro" id="IPR008269">
    <property type="entry name" value="Lon_proteolytic"/>
</dbReference>
<dbReference type="HAMAP" id="MF_01973">
    <property type="entry name" value="lon_bact"/>
    <property type="match status" value="1"/>
</dbReference>
<dbReference type="InterPro" id="IPR008268">
    <property type="entry name" value="Peptidase_S16_AS"/>
</dbReference>
<dbReference type="Proteomes" id="UP000189810">
    <property type="component" value="Chromosome I"/>
</dbReference>
<keyword evidence="3 10" id="KW-0645">Protease</keyword>
<dbReference type="SMART" id="SM00382">
    <property type="entry name" value="AAA"/>
    <property type="match status" value="1"/>
</dbReference>
<evidence type="ECO:0000256" key="14">
    <source>
        <dbReference type="PROSITE-ProRule" id="PRU01122"/>
    </source>
</evidence>
<dbReference type="AlphaFoldDB" id="A0A1M6RJV2"/>
<evidence type="ECO:0000259" key="16">
    <source>
        <dbReference type="PROSITE" id="PS51786"/>
    </source>
</evidence>
<feature type="binding site" evidence="10 13">
    <location>
        <begin position="371"/>
        <end position="378"/>
    </location>
    <ligand>
        <name>ATP</name>
        <dbReference type="ChEBI" id="CHEBI:30616"/>
    </ligand>
</feature>
<dbReference type="PROSITE" id="PS01046">
    <property type="entry name" value="LON_SER"/>
    <property type="match status" value="1"/>
</dbReference>
<dbReference type="InterPro" id="IPR027417">
    <property type="entry name" value="P-loop_NTPase"/>
</dbReference>
<feature type="active site" evidence="10 12">
    <location>
        <position position="693"/>
    </location>
</feature>
<evidence type="ECO:0000313" key="19">
    <source>
        <dbReference type="Proteomes" id="UP000189810"/>
    </source>
</evidence>
<evidence type="ECO:0000256" key="9">
    <source>
        <dbReference type="ARBA" id="ARBA00050665"/>
    </source>
</evidence>
<keyword evidence="6 10" id="KW-0720">Serine protease</keyword>
<dbReference type="Gene3D" id="1.20.58.1480">
    <property type="match status" value="1"/>
</dbReference>
<dbReference type="CDD" id="cd19500">
    <property type="entry name" value="RecA-like_Lon"/>
    <property type="match status" value="1"/>
</dbReference>
<reference evidence="18 19" key="1">
    <citation type="submission" date="2016-11" db="EMBL/GenBank/DDBJ databases">
        <authorList>
            <person name="Jaros S."/>
            <person name="Januszkiewicz K."/>
            <person name="Wedrychowicz H."/>
        </authorList>
    </citation>
    <scope>NUCLEOTIDE SEQUENCE [LARGE SCALE GENOMIC DNA]</scope>
    <source>
        <strain evidence="18 19">DSM 19557</strain>
    </source>
</reference>
<dbReference type="PROSITE" id="PS51787">
    <property type="entry name" value="LON_N"/>
    <property type="match status" value="1"/>
</dbReference>
<keyword evidence="2 10" id="KW-0963">Cytoplasm</keyword>
<evidence type="ECO:0000256" key="8">
    <source>
        <dbReference type="ARBA" id="ARBA00023016"/>
    </source>
</evidence>
<dbReference type="Pfam" id="PF02190">
    <property type="entry name" value="LON_substr_bdg"/>
    <property type="match status" value="1"/>
</dbReference>
<dbReference type="NCBIfam" id="TIGR00763">
    <property type="entry name" value="lon"/>
    <property type="match status" value="1"/>
</dbReference>
<accession>A0A1M6RJV2</accession>
<dbReference type="Gene3D" id="1.20.5.5270">
    <property type="match status" value="1"/>
</dbReference>
<evidence type="ECO:0000256" key="15">
    <source>
        <dbReference type="RuleBase" id="RU000591"/>
    </source>
</evidence>
<dbReference type="GO" id="GO:0034605">
    <property type="term" value="P:cellular response to heat"/>
    <property type="evidence" value="ECO:0007669"/>
    <property type="project" value="UniProtKB-UniRule"/>
</dbReference>
<comment type="subcellular location">
    <subcellularLocation>
        <location evidence="1 10 11">Cytoplasm</location>
    </subcellularLocation>
</comment>
<dbReference type="GO" id="GO:0004176">
    <property type="term" value="F:ATP-dependent peptidase activity"/>
    <property type="evidence" value="ECO:0007669"/>
    <property type="project" value="UniProtKB-UniRule"/>
</dbReference>
<gene>
    <name evidence="10" type="primary">lon</name>
    <name evidence="18" type="ORF">SAMN05444391_0677</name>
</gene>
<name>A0A1M6RJV2_9AQUI</name>
<dbReference type="GO" id="GO:0016887">
    <property type="term" value="F:ATP hydrolysis activity"/>
    <property type="evidence" value="ECO:0007669"/>
    <property type="project" value="UniProtKB-UniRule"/>
</dbReference>
<dbReference type="PROSITE" id="PS51786">
    <property type="entry name" value="LON_PROTEOLYTIC"/>
    <property type="match status" value="1"/>
</dbReference>
<dbReference type="PRINTS" id="PR00830">
    <property type="entry name" value="ENDOLAPTASE"/>
</dbReference>
<dbReference type="Gene3D" id="2.30.130.40">
    <property type="entry name" value="LON domain-like"/>
    <property type="match status" value="1"/>
</dbReference>
<dbReference type="InterPro" id="IPR020568">
    <property type="entry name" value="Ribosomal_Su5_D2-typ_SF"/>
</dbReference>
<comment type="similarity">
    <text evidence="10 11 14 15">Belongs to the peptidase S16 family.</text>
</comment>
<evidence type="ECO:0000259" key="17">
    <source>
        <dbReference type="PROSITE" id="PS51787"/>
    </source>
</evidence>
<dbReference type="FunFam" id="3.40.50.300:FF:000021">
    <property type="entry name" value="Lon protease homolog"/>
    <property type="match status" value="1"/>
</dbReference>
<dbReference type="InterPro" id="IPR054594">
    <property type="entry name" value="Lon_lid"/>
</dbReference>
<evidence type="ECO:0000256" key="2">
    <source>
        <dbReference type="ARBA" id="ARBA00022490"/>
    </source>
</evidence>
<evidence type="ECO:0000256" key="3">
    <source>
        <dbReference type="ARBA" id="ARBA00022670"/>
    </source>
</evidence>
<dbReference type="Gene3D" id="3.30.230.10">
    <property type="match status" value="1"/>
</dbReference>
<feature type="domain" description="Lon N-terminal" evidence="17">
    <location>
        <begin position="20"/>
        <end position="217"/>
    </location>
</feature>
<dbReference type="GO" id="GO:0005737">
    <property type="term" value="C:cytoplasm"/>
    <property type="evidence" value="ECO:0007669"/>
    <property type="project" value="UniProtKB-SubCell"/>
</dbReference>
<dbReference type="InterPro" id="IPR046336">
    <property type="entry name" value="Lon_prtase_N_sf"/>
</dbReference>
<dbReference type="InterPro" id="IPR015947">
    <property type="entry name" value="PUA-like_sf"/>
</dbReference>
<dbReference type="InterPro" id="IPR004815">
    <property type="entry name" value="Lon_bac/euk-typ"/>
</dbReference>
<feature type="active site" evidence="10 12">
    <location>
        <position position="736"/>
    </location>
</feature>
<dbReference type="GO" id="GO:0005524">
    <property type="term" value="F:ATP binding"/>
    <property type="evidence" value="ECO:0007669"/>
    <property type="project" value="UniProtKB-UniRule"/>
</dbReference>
<keyword evidence="19" id="KW-1185">Reference proteome</keyword>
<evidence type="ECO:0000256" key="10">
    <source>
        <dbReference type="HAMAP-Rule" id="MF_01973"/>
    </source>
</evidence>
<evidence type="ECO:0000256" key="13">
    <source>
        <dbReference type="PIRSR" id="PIRSR001174-2"/>
    </source>
</evidence>
<dbReference type="RefSeq" id="WP_079653827.1">
    <property type="nucleotide sequence ID" value="NZ_LT670846.1"/>
</dbReference>
<comment type="induction">
    <text evidence="10">By heat shock.</text>
</comment>
<dbReference type="SUPFAM" id="SSF54211">
    <property type="entry name" value="Ribosomal protein S5 domain 2-like"/>
    <property type="match status" value="1"/>
</dbReference>
<dbReference type="STRING" id="381751.SAMN05444391_0677"/>
<dbReference type="EC" id="3.4.21.53" evidence="10 11"/>
<dbReference type="Gene3D" id="3.40.50.300">
    <property type="entry name" value="P-loop containing nucleotide triphosphate hydrolases"/>
    <property type="match status" value="1"/>
</dbReference>
<evidence type="ECO:0000256" key="1">
    <source>
        <dbReference type="ARBA" id="ARBA00004496"/>
    </source>
</evidence>
<protein>
    <recommendedName>
        <fullName evidence="10 11">Lon protease</fullName>
        <ecNumber evidence="10 11">3.4.21.53</ecNumber>
    </recommendedName>
    <alternativeName>
        <fullName evidence="10">ATP-dependent protease La</fullName>
    </alternativeName>
</protein>
<evidence type="ECO:0000256" key="6">
    <source>
        <dbReference type="ARBA" id="ARBA00022825"/>
    </source>
</evidence>
<dbReference type="InterPro" id="IPR003959">
    <property type="entry name" value="ATPase_AAA_core"/>
</dbReference>
<evidence type="ECO:0000256" key="5">
    <source>
        <dbReference type="ARBA" id="ARBA00022801"/>
    </source>
</evidence>
<dbReference type="SUPFAM" id="SSF52540">
    <property type="entry name" value="P-loop containing nucleoside triphosphate hydrolases"/>
    <property type="match status" value="1"/>
</dbReference>
<keyword evidence="4 10" id="KW-0547">Nucleotide-binding</keyword>
<dbReference type="OrthoDB" id="9803599at2"/>
<evidence type="ECO:0000313" key="18">
    <source>
        <dbReference type="EMBL" id="SHK32627.1"/>
    </source>
</evidence>
<dbReference type="Pfam" id="PF22667">
    <property type="entry name" value="Lon_lid"/>
    <property type="match status" value="1"/>
</dbReference>
<comment type="catalytic activity">
    <reaction evidence="9 10 11 14">
        <text>Hydrolysis of proteins in presence of ATP.</text>
        <dbReference type="EC" id="3.4.21.53"/>
    </reaction>
</comment>
<dbReference type="PANTHER" id="PTHR10046">
    <property type="entry name" value="ATP DEPENDENT LON PROTEASE FAMILY MEMBER"/>
    <property type="match status" value="1"/>
</dbReference>
<comment type="subunit">
    <text evidence="10 11">Homohexamer. Organized in a ring with a central cavity.</text>
</comment>
<dbReference type="Pfam" id="PF00004">
    <property type="entry name" value="AAA"/>
    <property type="match status" value="1"/>
</dbReference>
<evidence type="ECO:0000256" key="12">
    <source>
        <dbReference type="PIRSR" id="PIRSR001174-1"/>
    </source>
</evidence>
<sequence length="792" mass="89704">MFFEEQLAKEPPIPEGIVELPAMPLRDIVVFPSMVVPLFVGRDLSVRSVELALRRDRLIFLVLQKDKHEENPKREDLYDFGVIAQILRSATIEEGRLKALVQGVQRARLIDFVQKEDHWVATVEPIKEIEVPIESLTQEDKGYIASTKELLDRALALGKQVLPDLVMLIKDLEDPGKIADLTASLLDIKSSEAQKILETLDPIKRLRLVHNHLLNEVGLLEIQNRIRSIARERMEKEQREYFLRQQLKAIQEELGEEDQRKVEANEYRKKLQKLKLSKEIREEIKKQIDRFERLHPDSAEAGVIRTWLDWVLDLPWNKKTKDNYDLERAKSILDKDHYNLEKVKERIIEYLAVKKLTKGKSSNVQILCFVGPPGVGKTSLGKSIAESLGRKFVRIALGGIRDEAEIRGHRRTYVGAMPGRIIQAIKQAGTSNPLIMLDEIDKIAISYQGDPAAALLEVLDPEQNKNFVDLYIGLPFDLSNVFFICTANRIDTIPRPLLDRMEVLHLSGYSEEEKVFIAKNHLIPKLLTDHGFEPSEVRFTDEAILEIIRGYTRESGVRNLQRQISAVLRKIALKKLKGETGPFTVDIKDVREFLGVPRRYEQKEETPMVGIATGLAWTEVGGEIMLIEATKFKGKGGLILTGSLGDVMKESAQAALSYIKSKAEEYHIDPDIFSQIDIHVHVPEGAVPKDGPSAGVALATAMLSLLTEIPVRMDVAMTGEITLRGRVLPVGGLKEKILAAKRAGIYEVILPEKNKDEVLEELPEYVRDKMKLHFVSRLEEVFDIALYKPTTS</sequence>